<dbReference type="SUPFAM" id="SSF88697">
    <property type="entry name" value="PUA domain-like"/>
    <property type="match status" value="1"/>
</dbReference>
<name>A0A0F9MGT8_9ZZZZ</name>
<accession>A0A0F9MGT8</accession>
<dbReference type="Pfam" id="PF12961">
    <property type="entry name" value="DUF3850"/>
    <property type="match status" value="1"/>
</dbReference>
<gene>
    <name evidence="2" type="ORF">LCGC14_1157060</name>
</gene>
<reference evidence="2" key="1">
    <citation type="journal article" date="2015" name="Nature">
        <title>Complex archaea that bridge the gap between prokaryotes and eukaryotes.</title>
        <authorList>
            <person name="Spang A."/>
            <person name="Saw J.H."/>
            <person name="Jorgensen S.L."/>
            <person name="Zaremba-Niedzwiedzka K."/>
            <person name="Martijn J."/>
            <person name="Lind A.E."/>
            <person name="van Eijk R."/>
            <person name="Schleper C."/>
            <person name="Guy L."/>
            <person name="Ettema T.J."/>
        </authorList>
    </citation>
    <scope>NUCLEOTIDE SEQUENCE</scope>
</reference>
<sequence length="81" mass="9459">MVHKLKTWPVFFEHMIAGRKPFDVRINDRDFRVGDIIISQEWDTIKADYTGREHKAKVTYVLKGMGLLPDYVALGLKEQPQ</sequence>
<evidence type="ECO:0000259" key="1">
    <source>
        <dbReference type="Pfam" id="PF12961"/>
    </source>
</evidence>
<proteinExistence type="predicted"/>
<dbReference type="Gene3D" id="2.30.130.30">
    <property type="entry name" value="Hypothetical protein"/>
    <property type="match status" value="1"/>
</dbReference>
<dbReference type="InterPro" id="IPR039440">
    <property type="entry name" value="DUF3850"/>
</dbReference>
<protein>
    <recommendedName>
        <fullName evidence="1">DUF3850 domain-containing protein</fullName>
    </recommendedName>
</protein>
<dbReference type="EMBL" id="LAZR01005610">
    <property type="protein sequence ID" value="KKM98516.1"/>
    <property type="molecule type" value="Genomic_DNA"/>
</dbReference>
<organism evidence="2">
    <name type="scientific">marine sediment metagenome</name>
    <dbReference type="NCBI Taxonomy" id="412755"/>
    <lineage>
        <taxon>unclassified sequences</taxon>
        <taxon>metagenomes</taxon>
        <taxon>ecological metagenomes</taxon>
    </lineage>
</organism>
<feature type="domain" description="DUF3850" evidence="1">
    <location>
        <begin position="2"/>
        <end position="75"/>
    </location>
</feature>
<comment type="caution">
    <text evidence="2">The sequence shown here is derived from an EMBL/GenBank/DDBJ whole genome shotgun (WGS) entry which is preliminary data.</text>
</comment>
<dbReference type="AlphaFoldDB" id="A0A0F9MGT8"/>
<dbReference type="InterPro" id="IPR015947">
    <property type="entry name" value="PUA-like_sf"/>
</dbReference>
<evidence type="ECO:0000313" key="2">
    <source>
        <dbReference type="EMBL" id="KKM98516.1"/>
    </source>
</evidence>